<comment type="caution">
    <text evidence="5">The sequence shown here is derived from an EMBL/GenBank/DDBJ whole genome shotgun (WGS) entry which is preliminary data.</text>
</comment>
<dbReference type="InterPro" id="IPR015422">
    <property type="entry name" value="PyrdxlP-dep_Trfase_small"/>
</dbReference>
<dbReference type="Proteomes" id="UP001186944">
    <property type="component" value="Unassembled WGS sequence"/>
</dbReference>
<accession>A0AA88XVF2</accession>
<feature type="transmembrane region" description="Helical" evidence="3">
    <location>
        <begin position="93"/>
        <end position="111"/>
    </location>
</feature>
<protein>
    <recommendedName>
        <fullName evidence="4">Aminotransferase class I/classII large domain-containing protein</fullName>
    </recommendedName>
</protein>
<evidence type="ECO:0000256" key="1">
    <source>
        <dbReference type="ARBA" id="ARBA00022898"/>
    </source>
</evidence>
<dbReference type="EMBL" id="VSWD01000009">
    <property type="protein sequence ID" value="KAK3092582.1"/>
    <property type="molecule type" value="Genomic_DNA"/>
</dbReference>
<keyword evidence="3" id="KW-1133">Transmembrane helix</keyword>
<evidence type="ECO:0000256" key="2">
    <source>
        <dbReference type="SAM" id="MobiDB-lite"/>
    </source>
</evidence>
<evidence type="ECO:0000256" key="3">
    <source>
        <dbReference type="SAM" id="Phobius"/>
    </source>
</evidence>
<organism evidence="5 6">
    <name type="scientific">Pinctada imbricata</name>
    <name type="common">Atlantic pearl-oyster</name>
    <name type="synonym">Pinctada martensii</name>
    <dbReference type="NCBI Taxonomy" id="66713"/>
    <lineage>
        <taxon>Eukaryota</taxon>
        <taxon>Metazoa</taxon>
        <taxon>Spiralia</taxon>
        <taxon>Lophotrochozoa</taxon>
        <taxon>Mollusca</taxon>
        <taxon>Bivalvia</taxon>
        <taxon>Autobranchia</taxon>
        <taxon>Pteriomorphia</taxon>
        <taxon>Pterioida</taxon>
        <taxon>Pterioidea</taxon>
        <taxon>Pteriidae</taxon>
        <taxon>Pinctada</taxon>
    </lineage>
</organism>
<dbReference type="InterPro" id="IPR015424">
    <property type="entry name" value="PyrdxlP-dep_Trfase"/>
</dbReference>
<sequence length="307" mass="35894">MKIPDGQRYTKIPDGQRYTKIPDGQRYTKITDGQRYTKIPDGQRYTKIPGAQRYTKIPDGQRYTKIRDFGLSGYRMGVLYTQNELMLKYLRKLIVMYMIPMISQITIANLLSDYAQNRYFRKSETEGIQNQDKTETKANKQKPPPHEKKRTPDMGVRPGAQEEQRLKERYNRISKRLQNMGIDVYPSHAGLYIWGNFSKYLHEKSFEAERELDRQLVESGILLVSGECFFNPEPGWFRIVFSLEEDLTNEVQQRRGYPPSFCCSTHSNTLKHQMQKHRADTHQKETQKERDKKGGDLQQDPVAAPTA</sequence>
<feature type="region of interest" description="Disordered" evidence="2">
    <location>
        <begin position="272"/>
        <end position="307"/>
    </location>
</feature>
<dbReference type="GO" id="GO:0008483">
    <property type="term" value="F:transaminase activity"/>
    <property type="evidence" value="ECO:0007669"/>
    <property type="project" value="TreeGrafter"/>
</dbReference>
<dbReference type="PANTHER" id="PTHR43795">
    <property type="entry name" value="BIFUNCTIONAL ASPARTATE AMINOTRANSFERASE AND GLUTAMATE/ASPARTATE-PREPHENATE AMINOTRANSFERASE-RELATED"/>
    <property type="match status" value="1"/>
</dbReference>
<keyword evidence="3" id="KW-0812">Transmembrane</keyword>
<evidence type="ECO:0000259" key="4">
    <source>
        <dbReference type="Pfam" id="PF00155"/>
    </source>
</evidence>
<keyword evidence="1" id="KW-0663">Pyridoxal phosphate</keyword>
<feature type="compositionally biased region" description="Basic and acidic residues" evidence="2">
    <location>
        <begin position="132"/>
        <end position="152"/>
    </location>
</feature>
<keyword evidence="6" id="KW-1185">Reference proteome</keyword>
<keyword evidence="3" id="KW-0472">Membrane</keyword>
<dbReference type="GO" id="GO:0006520">
    <property type="term" value="P:amino acid metabolic process"/>
    <property type="evidence" value="ECO:0007669"/>
    <property type="project" value="TreeGrafter"/>
</dbReference>
<evidence type="ECO:0000313" key="5">
    <source>
        <dbReference type="EMBL" id="KAK3092582.1"/>
    </source>
</evidence>
<dbReference type="InterPro" id="IPR050478">
    <property type="entry name" value="Ethylene_sulfur-biosynth"/>
</dbReference>
<proteinExistence type="predicted"/>
<feature type="domain" description="Aminotransferase class I/classII large" evidence="4">
    <location>
        <begin position="160"/>
        <end position="248"/>
    </location>
</feature>
<dbReference type="InterPro" id="IPR004839">
    <property type="entry name" value="Aminotransferase_I/II_large"/>
</dbReference>
<reference evidence="5" key="1">
    <citation type="submission" date="2019-08" db="EMBL/GenBank/DDBJ databases">
        <title>The improved chromosome-level genome for the pearl oyster Pinctada fucata martensii using PacBio sequencing and Hi-C.</title>
        <authorList>
            <person name="Zheng Z."/>
        </authorList>
    </citation>
    <scope>NUCLEOTIDE SEQUENCE</scope>
    <source>
        <strain evidence="5">ZZ-2019</strain>
        <tissue evidence="5">Adductor muscle</tissue>
    </source>
</reference>
<dbReference type="GO" id="GO:0030170">
    <property type="term" value="F:pyridoxal phosphate binding"/>
    <property type="evidence" value="ECO:0007669"/>
    <property type="project" value="InterPro"/>
</dbReference>
<dbReference type="Gene3D" id="3.90.1150.10">
    <property type="entry name" value="Aspartate Aminotransferase, domain 1"/>
    <property type="match status" value="1"/>
</dbReference>
<gene>
    <name evidence="5" type="ORF">FSP39_004597</name>
</gene>
<dbReference type="PANTHER" id="PTHR43795:SF39">
    <property type="entry name" value="AMINOTRANSFERASE CLASS I_CLASSII DOMAIN-CONTAINING PROTEIN"/>
    <property type="match status" value="1"/>
</dbReference>
<feature type="region of interest" description="Disordered" evidence="2">
    <location>
        <begin position="125"/>
        <end position="164"/>
    </location>
</feature>
<dbReference type="SUPFAM" id="SSF53383">
    <property type="entry name" value="PLP-dependent transferases"/>
    <property type="match status" value="1"/>
</dbReference>
<dbReference type="Pfam" id="PF00155">
    <property type="entry name" value="Aminotran_1_2"/>
    <property type="match status" value="1"/>
</dbReference>
<feature type="compositionally biased region" description="Basic and acidic residues" evidence="2">
    <location>
        <begin position="277"/>
        <end position="295"/>
    </location>
</feature>
<dbReference type="InterPro" id="IPR047002">
    <property type="entry name" value="Tcp10_C_sf"/>
</dbReference>
<evidence type="ECO:0000313" key="6">
    <source>
        <dbReference type="Proteomes" id="UP001186944"/>
    </source>
</evidence>
<dbReference type="Gene3D" id="2.60.450.20">
    <property type="match status" value="1"/>
</dbReference>
<name>A0AA88XVF2_PINIB</name>
<dbReference type="AlphaFoldDB" id="A0AA88XVF2"/>